<evidence type="ECO:0000313" key="2">
    <source>
        <dbReference type="EMBL" id="CAJ0592190.1"/>
    </source>
</evidence>
<comment type="similarity">
    <text evidence="1">Belongs to the microviridae F protein family.</text>
</comment>
<gene>
    <name evidence="2" type="ORF">CYNAS_LOCUS4173</name>
</gene>
<keyword evidence="3" id="KW-1185">Reference proteome</keyword>
<evidence type="ECO:0000313" key="3">
    <source>
        <dbReference type="Proteomes" id="UP001176961"/>
    </source>
</evidence>
<dbReference type="InterPro" id="IPR037002">
    <property type="entry name" value="Microviridae_protein_F_sf"/>
</dbReference>
<dbReference type="GO" id="GO:0005198">
    <property type="term" value="F:structural molecule activity"/>
    <property type="evidence" value="ECO:0007669"/>
    <property type="project" value="InterPro"/>
</dbReference>
<dbReference type="Gene3D" id="2.60.169.10">
    <property type="entry name" value="Microviridae F protein"/>
    <property type="match status" value="1"/>
</dbReference>
<dbReference type="EMBL" id="CATQJL010000008">
    <property type="protein sequence ID" value="CAJ0592190.1"/>
    <property type="molecule type" value="Genomic_DNA"/>
</dbReference>
<dbReference type="AlphaFoldDB" id="A0AA36DS49"/>
<dbReference type="Proteomes" id="UP001176961">
    <property type="component" value="Unassembled WGS sequence"/>
</dbReference>
<evidence type="ECO:0000256" key="1">
    <source>
        <dbReference type="ARBA" id="ARBA00009963"/>
    </source>
</evidence>
<sequence>MVAPFMDDVVAKCLARPLKDSDNICIPHWTDSDDTTTHTIEKNSIGDFILGYVGKYPKDSAPVDFPRRGLNMIFNHYFRDEKLDKPRDLTDESLFRVRWEKDYFTSANLSAQFGDPVALPLSGFAPITDFLRQTGSGLAEYISPTPVLKGTMGDSLFLTNSLDSPASYGHGVSATTFVETATSTPSLNSAFFAGNGYNNGNKPNDFEGAIVGGMWKNGVPTPSFIGAMPDSRYDSQNPSTYVSTYLGGAVGLANQFGGDLSSYLGIFGVNDSDVFEHTGNTLKYSKELFANRQMPRQLVADLSRAGTFDISDLRLAKQLQHWKELVNVSGLRYTEYLQAQYGVHLNDDRVQEPIYLGSTKTHIVSNTVMQTAGDTDTENPTPIGTRYGSASKSSGGRVCTFHVKEHGYIFGLFFIKPMANYAQGINRQFIKNSWSDFFNPLFTNIGDQEIFNEEIFVDESSDSNNKAIFGFQARNNEMRTKQNMICSDMRDTLAHYHFTRFFSECPNLNSQFIECNPDSRVFAAPEEPHFICQFGNIVTAIRPIPALAVPTL</sequence>
<name>A0AA36DS49_CYLNA</name>
<protein>
    <submittedName>
        <fullName evidence="2">Uncharacterized protein</fullName>
    </submittedName>
</protein>
<comment type="caution">
    <text evidence="2">The sequence shown here is derived from an EMBL/GenBank/DDBJ whole genome shotgun (WGS) entry which is preliminary data.</text>
</comment>
<accession>A0AA36DS49</accession>
<dbReference type="InterPro" id="IPR003514">
    <property type="entry name" value="Microviridae_protein_F"/>
</dbReference>
<dbReference type="InterPro" id="IPR016184">
    <property type="entry name" value="Capsid/spike_ssDNA_virus"/>
</dbReference>
<organism evidence="2 3">
    <name type="scientific">Cylicocyclus nassatus</name>
    <name type="common">Nematode worm</name>
    <dbReference type="NCBI Taxonomy" id="53992"/>
    <lineage>
        <taxon>Eukaryota</taxon>
        <taxon>Metazoa</taxon>
        <taxon>Ecdysozoa</taxon>
        <taxon>Nematoda</taxon>
        <taxon>Chromadorea</taxon>
        <taxon>Rhabditida</taxon>
        <taxon>Rhabditina</taxon>
        <taxon>Rhabditomorpha</taxon>
        <taxon>Strongyloidea</taxon>
        <taxon>Strongylidae</taxon>
        <taxon>Cylicocyclus</taxon>
    </lineage>
</organism>
<dbReference type="Pfam" id="PF02305">
    <property type="entry name" value="Phage_F"/>
    <property type="match status" value="2"/>
</dbReference>
<dbReference type="SUPFAM" id="SSF88645">
    <property type="entry name" value="ssDNA viruses"/>
    <property type="match status" value="2"/>
</dbReference>
<proteinExistence type="inferred from homology"/>
<reference evidence="2" key="1">
    <citation type="submission" date="2023-07" db="EMBL/GenBank/DDBJ databases">
        <authorList>
            <consortium name="CYATHOMIX"/>
        </authorList>
    </citation>
    <scope>NUCLEOTIDE SEQUENCE</scope>
    <source>
        <strain evidence="2">N/A</strain>
    </source>
</reference>